<dbReference type="AlphaFoldDB" id="A0A9W4QSQ7"/>
<comment type="caution">
    <text evidence="2">The sequence shown here is derived from an EMBL/GenBank/DDBJ whole genome shotgun (WGS) entry which is preliminary data.</text>
</comment>
<dbReference type="EMBL" id="CAMAPD010000006">
    <property type="protein sequence ID" value="CAH9057042.1"/>
    <property type="molecule type" value="Genomic_DNA"/>
</dbReference>
<dbReference type="Proteomes" id="UP001152467">
    <property type="component" value="Unassembled WGS sequence"/>
</dbReference>
<proteinExistence type="predicted"/>
<organism evidence="2 4">
    <name type="scientific">Pseudoalteromonas holothuriae</name>
    <dbReference type="NCBI Taxonomy" id="2963714"/>
    <lineage>
        <taxon>Bacteria</taxon>
        <taxon>Pseudomonadati</taxon>
        <taxon>Pseudomonadota</taxon>
        <taxon>Gammaproteobacteria</taxon>
        <taxon>Alteromonadales</taxon>
        <taxon>Pseudoalteromonadaceae</taxon>
        <taxon>Pseudoalteromonas</taxon>
    </lineage>
</organism>
<dbReference type="EMBL" id="CAMAPC010000002">
    <property type="protein sequence ID" value="CAH9051552.1"/>
    <property type="molecule type" value="Genomic_DNA"/>
</dbReference>
<accession>A0A9W4QSQ7</accession>
<gene>
    <name evidence="2" type="ORF">PSECIP111854_00768</name>
    <name evidence="3" type="ORF">PSECIP111951_01581</name>
</gene>
<evidence type="ECO:0000313" key="4">
    <source>
        <dbReference type="Proteomes" id="UP001152467"/>
    </source>
</evidence>
<name>A0A9W4QSQ7_9GAMM</name>
<dbReference type="RefSeq" id="WP_261592746.1">
    <property type="nucleotide sequence ID" value="NZ_CAMAPC010000002.1"/>
</dbReference>
<reference evidence="2 5" key="1">
    <citation type="submission" date="2022-07" db="EMBL/GenBank/DDBJ databases">
        <authorList>
            <person name="Criscuolo A."/>
        </authorList>
    </citation>
    <scope>NUCLEOTIDE SEQUENCE</scope>
    <source>
        <strain evidence="5">CIP 111951</strain>
        <strain evidence="2">CIP111854</strain>
        <strain evidence="3">CIP111951</strain>
    </source>
</reference>
<sequence length="78" mass="8640">MKNIILGMTAALAFVTTSNLADEQTIAPQELIREFTLMCLEWANDDNVAANELNQYVLNCVNDELSSDGYRAISSIKL</sequence>
<keyword evidence="4" id="KW-1185">Reference proteome</keyword>
<evidence type="ECO:0000313" key="2">
    <source>
        <dbReference type="EMBL" id="CAH9051552.1"/>
    </source>
</evidence>
<evidence type="ECO:0000256" key="1">
    <source>
        <dbReference type="SAM" id="SignalP"/>
    </source>
</evidence>
<feature type="chain" id="PRO_5040880647" evidence="1">
    <location>
        <begin position="22"/>
        <end position="78"/>
    </location>
</feature>
<evidence type="ECO:0000313" key="5">
    <source>
        <dbReference type="Proteomes" id="UP001152485"/>
    </source>
</evidence>
<dbReference type="Proteomes" id="UP001152485">
    <property type="component" value="Unassembled WGS sequence"/>
</dbReference>
<keyword evidence="1" id="KW-0732">Signal</keyword>
<protein>
    <submittedName>
        <fullName evidence="2">Uncharacterized protein</fullName>
    </submittedName>
</protein>
<evidence type="ECO:0000313" key="3">
    <source>
        <dbReference type="EMBL" id="CAH9057042.1"/>
    </source>
</evidence>
<feature type="signal peptide" evidence="1">
    <location>
        <begin position="1"/>
        <end position="21"/>
    </location>
</feature>